<evidence type="ECO:0000256" key="2">
    <source>
        <dbReference type="ARBA" id="ARBA00012379"/>
    </source>
</evidence>
<evidence type="ECO:0000256" key="1">
    <source>
        <dbReference type="ARBA" id="ARBA00006581"/>
    </source>
</evidence>
<keyword evidence="3" id="KW-0378">Hydrolase</keyword>
<dbReference type="GO" id="GO:0046081">
    <property type="term" value="P:dUTP catabolic process"/>
    <property type="evidence" value="ECO:0007669"/>
    <property type="project" value="InterPro"/>
</dbReference>
<dbReference type="CDD" id="cd07557">
    <property type="entry name" value="trimeric_dUTPase"/>
    <property type="match status" value="1"/>
</dbReference>
<organism evidence="6">
    <name type="scientific">Siphoviridae sp. ctxjx4</name>
    <dbReference type="NCBI Taxonomy" id="2826522"/>
    <lineage>
        <taxon>Viruses</taxon>
        <taxon>Duplodnaviria</taxon>
        <taxon>Heunggongvirae</taxon>
        <taxon>Uroviricota</taxon>
        <taxon>Caudoviricetes</taxon>
    </lineage>
</organism>
<protein>
    <recommendedName>
        <fullName evidence="2">dUTP diphosphatase</fullName>
        <ecNumber evidence="2">3.6.1.23</ecNumber>
    </recommendedName>
</protein>
<reference evidence="6" key="1">
    <citation type="journal article" date="2021" name="Proc. Natl. Acad. Sci. U.S.A.">
        <title>A Catalog of Tens of Thousands of Viruses from Human Metagenomes Reveals Hidden Associations with Chronic Diseases.</title>
        <authorList>
            <person name="Tisza M.J."/>
            <person name="Buck C.B."/>
        </authorList>
    </citation>
    <scope>NUCLEOTIDE SEQUENCE</scope>
    <source>
        <strain evidence="6">Ctxjx4</strain>
    </source>
</reference>
<dbReference type="PANTHER" id="PTHR11241:SF0">
    <property type="entry name" value="DEOXYURIDINE 5'-TRIPHOSPHATE NUCLEOTIDOHYDROLASE"/>
    <property type="match status" value="1"/>
</dbReference>
<comment type="similarity">
    <text evidence="1">Belongs to the dUTPase family.</text>
</comment>
<evidence type="ECO:0000256" key="4">
    <source>
        <dbReference type="ARBA" id="ARBA00023080"/>
    </source>
</evidence>
<feature type="domain" description="dUTPase-like" evidence="5">
    <location>
        <begin position="146"/>
        <end position="230"/>
    </location>
</feature>
<dbReference type="SUPFAM" id="SSF51283">
    <property type="entry name" value="dUTPase-like"/>
    <property type="match status" value="1"/>
</dbReference>
<dbReference type="InterPro" id="IPR033704">
    <property type="entry name" value="dUTPase_trimeric"/>
</dbReference>
<dbReference type="PANTHER" id="PTHR11241">
    <property type="entry name" value="DEOXYURIDINE 5'-TRIPHOSPHATE NUCLEOTIDOHYDROLASE"/>
    <property type="match status" value="1"/>
</dbReference>
<dbReference type="InterPro" id="IPR008181">
    <property type="entry name" value="dUTPase"/>
</dbReference>
<dbReference type="Gene3D" id="2.70.40.10">
    <property type="match status" value="1"/>
</dbReference>
<dbReference type="GO" id="GO:0006226">
    <property type="term" value="P:dUMP biosynthetic process"/>
    <property type="evidence" value="ECO:0007669"/>
    <property type="project" value="InterPro"/>
</dbReference>
<dbReference type="InterPro" id="IPR036157">
    <property type="entry name" value="dUTPase-like_sf"/>
</dbReference>
<evidence type="ECO:0000259" key="5">
    <source>
        <dbReference type="Pfam" id="PF00692"/>
    </source>
</evidence>
<proteinExistence type="inferred from homology"/>
<dbReference type="InterPro" id="IPR029054">
    <property type="entry name" value="dUTPase-like"/>
</dbReference>
<dbReference type="GO" id="GO:0004170">
    <property type="term" value="F:dUTP diphosphatase activity"/>
    <property type="evidence" value="ECO:0007669"/>
    <property type="project" value="UniProtKB-EC"/>
</dbReference>
<dbReference type="Pfam" id="PF00692">
    <property type="entry name" value="dUTPase"/>
    <property type="match status" value="1"/>
</dbReference>
<evidence type="ECO:0000313" key="6">
    <source>
        <dbReference type="EMBL" id="DAD76334.1"/>
    </source>
</evidence>
<keyword evidence="4" id="KW-0546">Nucleotide metabolism</keyword>
<evidence type="ECO:0000256" key="3">
    <source>
        <dbReference type="ARBA" id="ARBA00022801"/>
    </source>
</evidence>
<dbReference type="GO" id="GO:0000287">
    <property type="term" value="F:magnesium ion binding"/>
    <property type="evidence" value="ECO:0007669"/>
    <property type="project" value="InterPro"/>
</dbReference>
<name>A0A8S5M2C5_9CAUD</name>
<sequence length="301" mass="32901">MDEKVLNFDINKTEEEANTAADVNVDENLLEMAGFGNFGAFLSLDEETFAILAPVVLEQLDKSIQDSNVRRSLYINFLSSGGNIQDIRGFYANFVDVVEKELNSDLSQQKIDFLKVMVAIMANGIETAGAEAERLVTIPIEIINKDAKMPTYAHDTDAGMDVYALDDYTIAPGETKLIPTGFKVAIPTGYELQVRPKSGRCLKTKLRVANTPGTIDAGYRDEVGIIIENVEPPIKDIAYDFDENGRPIIMSILHGASYTIGKGEKFAQFVLSAVPKASFQQVEKLTEAGDRNGGFGSTGLK</sequence>
<dbReference type="EC" id="3.6.1.23" evidence="2"/>
<dbReference type="EMBL" id="BK014799">
    <property type="protein sequence ID" value="DAD76334.1"/>
    <property type="molecule type" value="Genomic_DNA"/>
</dbReference>
<accession>A0A8S5M2C5</accession>